<reference evidence="1 2" key="1">
    <citation type="journal article" date="2022" name="Nat. Ecol. Evol.">
        <title>A masculinizing supergene underlies an exaggerated male reproductive morph in a spider.</title>
        <authorList>
            <person name="Hendrickx F."/>
            <person name="De Corte Z."/>
            <person name="Sonet G."/>
            <person name="Van Belleghem S.M."/>
            <person name="Kostlbacher S."/>
            <person name="Vangestel C."/>
        </authorList>
    </citation>
    <scope>NUCLEOTIDE SEQUENCE [LARGE SCALE GENOMIC DNA]</scope>
    <source>
        <strain evidence="1">W744_W776</strain>
    </source>
</reference>
<evidence type="ECO:0000313" key="1">
    <source>
        <dbReference type="EMBL" id="KAG8173918.1"/>
    </source>
</evidence>
<dbReference type="Gene3D" id="3.10.10.10">
    <property type="entry name" value="HIV Type 1 Reverse Transcriptase, subunit A, domain 1"/>
    <property type="match status" value="1"/>
</dbReference>
<accession>A0AAV6TQ69</accession>
<protein>
    <submittedName>
        <fullName evidence="1">Uncharacterized protein</fullName>
    </submittedName>
</protein>
<dbReference type="EMBL" id="JAFNEN010001427">
    <property type="protein sequence ID" value="KAG8173918.1"/>
    <property type="molecule type" value="Genomic_DNA"/>
</dbReference>
<organism evidence="1 2">
    <name type="scientific">Oedothorax gibbosus</name>
    <dbReference type="NCBI Taxonomy" id="931172"/>
    <lineage>
        <taxon>Eukaryota</taxon>
        <taxon>Metazoa</taxon>
        <taxon>Ecdysozoa</taxon>
        <taxon>Arthropoda</taxon>
        <taxon>Chelicerata</taxon>
        <taxon>Arachnida</taxon>
        <taxon>Araneae</taxon>
        <taxon>Araneomorphae</taxon>
        <taxon>Entelegynae</taxon>
        <taxon>Araneoidea</taxon>
        <taxon>Linyphiidae</taxon>
        <taxon>Erigoninae</taxon>
        <taxon>Oedothorax</taxon>
    </lineage>
</organism>
<dbReference type="AlphaFoldDB" id="A0AAV6TQ69"/>
<dbReference type="InterPro" id="IPR043502">
    <property type="entry name" value="DNA/RNA_pol_sf"/>
</dbReference>
<keyword evidence="2" id="KW-1185">Reference proteome</keyword>
<dbReference type="Gene3D" id="2.40.70.10">
    <property type="entry name" value="Acid Proteases"/>
    <property type="match status" value="1"/>
</dbReference>
<name>A0AAV6TQ69_9ARAC</name>
<comment type="caution">
    <text evidence="1">The sequence shown here is derived from an EMBL/GenBank/DDBJ whole genome shotgun (WGS) entry which is preliminary data.</text>
</comment>
<dbReference type="GO" id="GO:0071897">
    <property type="term" value="P:DNA biosynthetic process"/>
    <property type="evidence" value="ECO:0007669"/>
    <property type="project" value="UniProtKB-ARBA"/>
</dbReference>
<sequence>MLITDACFGNDYEIILGFDFLKRFQCEINFATQNVLIRGESTPIKKYDVGKVNVIYIDNFKKLTKKLKLLPGQSSVVNIKLNNHVTPGSEVLVEPTINHHDIEVHKSICRVDNKGSISLLINNLSHRNIHLNKNTKVVRVDSDIDLKETKRNARRQELKAEHFDFSGVPVEAKQKLLDLIFEYADIFSVSLQNIGECTIEAPPIEITDSTPIQSRPFPIPVALRDNVRSQIEQLESAGILEKSNSPYSFLLILVRKKHLMIGDW</sequence>
<dbReference type="InterPro" id="IPR021109">
    <property type="entry name" value="Peptidase_aspartic_dom_sf"/>
</dbReference>
<proteinExistence type="predicted"/>
<gene>
    <name evidence="1" type="ORF">JTE90_012422</name>
</gene>
<evidence type="ECO:0000313" key="2">
    <source>
        <dbReference type="Proteomes" id="UP000827092"/>
    </source>
</evidence>
<dbReference type="Proteomes" id="UP000827092">
    <property type="component" value="Unassembled WGS sequence"/>
</dbReference>
<dbReference type="SUPFAM" id="SSF56672">
    <property type="entry name" value="DNA/RNA polymerases"/>
    <property type="match status" value="1"/>
</dbReference>